<gene>
    <name evidence="2" type="ORF">AADV58_10205</name>
</gene>
<evidence type="ECO:0000256" key="1">
    <source>
        <dbReference type="SAM" id="MobiDB-lite"/>
    </source>
</evidence>
<name>A0ABZ2XCQ6_9RHOO</name>
<reference evidence="2 3" key="1">
    <citation type="submission" date="2024-04" db="EMBL/GenBank/DDBJ databases">
        <title>Dissimilatory iodate-reducing microorganisms contribute to the enrichment of iodine in groundwater.</title>
        <authorList>
            <person name="Jiang Z."/>
        </authorList>
    </citation>
    <scope>NUCLEOTIDE SEQUENCE [LARGE SCALE GENOMIC DNA]</scope>
    <source>
        <strain evidence="2 3">NCP973</strain>
    </source>
</reference>
<protein>
    <submittedName>
        <fullName evidence="2">Phage virion morphogenesis protein</fullName>
    </submittedName>
</protein>
<keyword evidence="3" id="KW-1185">Reference proteome</keyword>
<sequence length="154" mass="17483">MSQNDPLPALDAFAADLIANLEPGARRQLAAEIAKALQRRQAQRIAAQENPDGTPYEPRKPQMRRKQGRIRRTMFAKLRTARYLKAASTPEESVVRFVDSVARIAAVHHGGLRDYVNRRRALQIDYPKRELLGFTEADIDLIREITTDHLAGRE</sequence>
<dbReference type="InterPro" id="IPR006522">
    <property type="entry name" value="Phage_virion_morphogenesis"/>
</dbReference>
<dbReference type="Proteomes" id="UP001479520">
    <property type="component" value="Chromosome"/>
</dbReference>
<dbReference type="RefSeq" id="WP_341743097.1">
    <property type="nucleotide sequence ID" value="NZ_CP151406.1"/>
</dbReference>
<proteinExistence type="predicted"/>
<organism evidence="2 3">
    <name type="scientific">Azonexus hydrophilus</name>
    <dbReference type="NCBI Taxonomy" id="418702"/>
    <lineage>
        <taxon>Bacteria</taxon>
        <taxon>Pseudomonadati</taxon>
        <taxon>Pseudomonadota</taxon>
        <taxon>Betaproteobacteria</taxon>
        <taxon>Rhodocyclales</taxon>
        <taxon>Azonexaceae</taxon>
        <taxon>Azonexus</taxon>
    </lineage>
</organism>
<dbReference type="Pfam" id="PF05069">
    <property type="entry name" value="Phage_tail_S"/>
    <property type="match status" value="1"/>
</dbReference>
<feature type="region of interest" description="Disordered" evidence="1">
    <location>
        <begin position="42"/>
        <end position="69"/>
    </location>
</feature>
<dbReference type="NCBIfam" id="TIGR01635">
    <property type="entry name" value="tail_comp_S"/>
    <property type="match status" value="1"/>
</dbReference>
<evidence type="ECO:0000313" key="2">
    <source>
        <dbReference type="EMBL" id="WZJ20326.1"/>
    </source>
</evidence>
<evidence type="ECO:0000313" key="3">
    <source>
        <dbReference type="Proteomes" id="UP001479520"/>
    </source>
</evidence>
<dbReference type="EMBL" id="CP151406">
    <property type="protein sequence ID" value="WZJ20326.1"/>
    <property type="molecule type" value="Genomic_DNA"/>
</dbReference>
<accession>A0ABZ2XCQ6</accession>